<dbReference type="Pfam" id="PF14380">
    <property type="entry name" value="WAK_assoc"/>
    <property type="match status" value="1"/>
</dbReference>
<dbReference type="AlphaFoldDB" id="A0A5J9UEC9"/>
<evidence type="ECO:0000313" key="3">
    <source>
        <dbReference type="EMBL" id="TVU22042.1"/>
    </source>
</evidence>
<comment type="caution">
    <text evidence="3">The sequence shown here is derived from an EMBL/GenBank/DDBJ whole genome shotgun (WGS) entry which is preliminary data.</text>
</comment>
<proteinExistence type="predicted"/>
<reference evidence="3 4" key="1">
    <citation type="journal article" date="2019" name="Sci. Rep.">
        <title>A high-quality genome of Eragrostis curvula grass provides insights into Poaceae evolution and supports new strategies to enhance forage quality.</title>
        <authorList>
            <person name="Carballo J."/>
            <person name="Santos B.A.C.M."/>
            <person name="Zappacosta D."/>
            <person name="Garbus I."/>
            <person name="Selva J.P."/>
            <person name="Gallo C.A."/>
            <person name="Diaz A."/>
            <person name="Albertini E."/>
            <person name="Caccamo M."/>
            <person name="Echenique V."/>
        </authorList>
    </citation>
    <scope>NUCLEOTIDE SEQUENCE [LARGE SCALE GENOMIC DNA]</scope>
    <source>
        <strain evidence="4">cv. Victoria</strain>
        <tissue evidence="3">Leaf</tissue>
    </source>
</reference>
<organism evidence="3 4">
    <name type="scientific">Eragrostis curvula</name>
    <name type="common">weeping love grass</name>
    <dbReference type="NCBI Taxonomy" id="38414"/>
    <lineage>
        <taxon>Eukaryota</taxon>
        <taxon>Viridiplantae</taxon>
        <taxon>Streptophyta</taxon>
        <taxon>Embryophyta</taxon>
        <taxon>Tracheophyta</taxon>
        <taxon>Spermatophyta</taxon>
        <taxon>Magnoliopsida</taxon>
        <taxon>Liliopsida</taxon>
        <taxon>Poales</taxon>
        <taxon>Poaceae</taxon>
        <taxon>PACMAD clade</taxon>
        <taxon>Chloridoideae</taxon>
        <taxon>Eragrostideae</taxon>
        <taxon>Eragrostidinae</taxon>
        <taxon>Eragrostis</taxon>
    </lineage>
</organism>
<feature type="domain" description="Wall-associated receptor kinase C-terminal" evidence="2">
    <location>
        <begin position="26"/>
        <end position="99"/>
    </location>
</feature>
<dbReference type="Gramene" id="TVU22042">
    <property type="protein sequence ID" value="TVU22042"/>
    <property type="gene ID" value="EJB05_31718"/>
</dbReference>
<keyword evidence="4" id="KW-1185">Reference proteome</keyword>
<accession>A0A5J9UEC9</accession>
<evidence type="ECO:0000259" key="2">
    <source>
        <dbReference type="Pfam" id="PF14380"/>
    </source>
</evidence>
<evidence type="ECO:0000313" key="4">
    <source>
        <dbReference type="Proteomes" id="UP000324897"/>
    </source>
</evidence>
<feature type="non-terminal residue" evidence="3">
    <location>
        <position position="1"/>
    </location>
</feature>
<sequence>MSKCDGTLPLPGGAVPVTNCSGNSSRNFVYLGGSYGTGHPPTNDGSCELAVLLVLGSEAAGATAASYKRLIKAGFRLEWEPVGDCNACSASGGRCQYDNC</sequence>
<dbReference type="OrthoDB" id="683674at2759"/>
<dbReference type="InterPro" id="IPR032872">
    <property type="entry name" value="WAK_assoc_C"/>
</dbReference>
<gene>
    <name evidence="3" type="ORF">EJB05_31718</name>
</gene>
<protein>
    <recommendedName>
        <fullName evidence="2">Wall-associated receptor kinase C-terminal domain-containing protein</fullName>
    </recommendedName>
</protein>
<evidence type="ECO:0000256" key="1">
    <source>
        <dbReference type="ARBA" id="ARBA00023180"/>
    </source>
</evidence>
<name>A0A5J9UEC9_9POAL</name>
<keyword evidence="1" id="KW-0325">Glycoprotein</keyword>
<dbReference type="Proteomes" id="UP000324897">
    <property type="component" value="Unassembled WGS sequence"/>
</dbReference>
<dbReference type="EMBL" id="RWGY01000026">
    <property type="protein sequence ID" value="TVU22042.1"/>
    <property type="molecule type" value="Genomic_DNA"/>
</dbReference>